<dbReference type="GO" id="GO:0043190">
    <property type="term" value="C:ATP-binding cassette (ABC) transporter complex"/>
    <property type="evidence" value="ECO:0007669"/>
    <property type="project" value="InterPro"/>
</dbReference>
<name>G7ZGP4_AZOL4</name>
<dbReference type="GO" id="GO:0006865">
    <property type="term" value="P:amino acid transport"/>
    <property type="evidence" value="ECO:0007669"/>
    <property type="project" value="TreeGrafter"/>
</dbReference>
<evidence type="ECO:0000313" key="12">
    <source>
        <dbReference type="Proteomes" id="UP000005667"/>
    </source>
</evidence>
<dbReference type="InterPro" id="IPR010065">
    <property type="entry name" value="AA_ABC_transptr_permease_3TM"/>
</dbReference>
<feature type="transmembrane region" description="Helical" evidence="8">
    <location>
        <begin position="335"/>
        <end position="352"/>
    </location>
</feature>
<feature type="transmembrane region" description="Helical" evidence="8">
    <location>
        <begin position="59"/>
        <end position="80"/>
    </location>
</feature>
<feature type="transmembrane region" description="Helical" evidence="8">
    <location>
        <begin position="159"/>
        <end position="181"/>
    </location>
</feature>
<sequence>MRDPMSTHSPADRAAIPTGPVPPARWAASYEEEPSQASAPPQANGMTALKPFGWAKDNLFNTPLNTVLTLACLGLLWLVVPPMASWLVLNASWSATGSEACREAAGACWSVIAVKHRLIFFGTYPYDEQWRPFLACALFVAMLGASGVRAFWRPWLAGAWALTLVGMGVLMWGGVAGLSYVPNDRWGGLPITLMLSVFSIALAFPLSILLALGRQSSLPAIRSFCVGFIELMRGVPLISVLFMASVMFPLFLPEGVTVDKLLRALAGMTLFTAAYLAEAVRGGLQAIPRGQYEAADALGLSYWQKTMLIVLPQALRIVIPPIVNQFISAFKDTSLVTIVGLYDLLTAATVATTDPEWRPYFAEVYIFAGLMFWIFCFSMSRYSQWLERLANRYTSR</sequence>
<dbReference type="PANTHER" id="PTHR30614">
    <property type="entry name" value="MEMBRANE COMPONENT OF AMINO ACID ABC TRANSPORTER"/>
    <property type="match status" value="1"/>
</dbReference>
<dbReference type="RefSeq" id="WP_014189280.1">
    <property type="nucleotide sequence ID" value="NC_016587.1"/>
</dbReference>
<feature type="domain" description="ABC transmembrane type-1" evidence="10">
    <location>
        <begin position="189"/>
        <end position="383"/>
    </location>
</feature>
<evidence type="ECO:0000259" key="10">
    <source>
        <dbReference type="PROSITE" id="PS50928"/>
    </source>
</evidence>
<feature type="transmembrane region" description="Helical" evidence="8">
    <location>
        <begin position="264"/>
        <end position="284"/>
    </location>
</feature>
<dbReference type="GO" id="GO:0022857">
    <property type="term" value="F:transmembrane transporter activity"/>
    <property type="evidence" value="ECO:0007669"/>
    <property type="project" value="InterPro"/>
</dbReference>
<gene>
    <name evidence="11" type="primary">aapM2</name>
    <name evidence="11" type="ordered locus">AZOLI_p40014</name>
</gene>
<organism evidence="11 12">
    <name type="scientific">Azospirillum lipoferum (strain 4B)</name>
    <dbReference type="NCBI Taxonomy" id="862719"/>
    <lineage>
        <taxon>Bacteria</taxon>
        <taxon>Pseudomonadati</taxon>
        <taxon>Pseudomonadota</taxon>
        <taxon>Alphaproteobacteria</taxon>
        <taxon>Rhodospirillales</taxon>
        <taxon>Azospirillaceae</taxon>
        <taxon>Azospirillum</taxon>
    </lineage>
</organism>
<dbReference type="Gene3D" id="1.10.3720.10">
    <property type="entry name" value="MetI-like"/>
    <property type="match status" value="1"/>
</dbReference>
<dbReference type="InterPro" id="IPR000515">
    <property type="entry name" value="MetI-like"/>
</dbReference>
<keyword evidence="6 8" id="KW-1133">Transmembrane helix</keyword>
<dbReference type="CDD" id="cd06261">
    <property type="entry name" value="TM_PBP2"/>
    <property type="match status" value="1"/>
</dbReference>
<dbReference type="NCBIfam" id="TIGR01726">
    <property type="entry name" value="HEQRo_perm_3TM"/>
    <property type="match status" value="1"/>
</dbReference>
<feature type="transmembrane region" description="Helical" evidence="8">
    <location>
        <begin position="234"/>
        <end position="252"/>
    </location>
</feature>
<evidence type="ECO:0000256" key="3">
    <source>
        <dbReference type="ARBA" id="ARBA00022448"/>
    </source>
</evidence>
<dbReference type="KEGG" id="ali:AZOLI_p40014"/>
<feature type="region of interest" description="Disordered" evidence="9">
    <location>
        <begin position="1"/>
        <end position="20"/>
    </location>
</feature>
<dbReference type="InterPro" id="IPR035906">
    <property type="entry name" value="MetI-like_sf"/>
</dbReference>
<evidence type="ECO:0000313" key="11">
    <source>
        <dbReference type="EMBL" id="CBS90424.1"/>
    </source>
</evidence>
<dbReference type="AlphaFoldDB" id="G7ZGP4"/>
<dbReference type="SUPFAM" id="SSF161098">
    <property type="entry name" value="MetI-like"/>
    <property type="match status" value="1"/>
</dbReference>
<feature type="transmembrane region" description="Helical" evidence="8">
    <location>
        <begin position="130"/>
        <end position="152"/>
    </location>
</feature>
<evidence type="ECO:0000256" key="1">
    <source>
        <dbReference type="ARBA" id="ARBA00004429"/>
    </source>
</evidence>
<dbReference type="EMBL" id="FQ311872">
    <property type="protein sequence ID" value="CBS90424.1"/>
    <property type="molecule type" value="Genomic_DNA"/>
</dbReference>
<proteinExistence type="inferred from homology"/>
<feature type="transmembrane region" description="Helical" evidence="8">
    <location>
        <begin position="193"/>
        <end position="213"/>
    </location>
</feature>
<dbReference type="PANTHER" id="PTHR30614:SF41">
    <property type="entry name" value="INNER MEMBRANE AMINO-ACID ABC TRANSPORTER PERMEASE PROTEIN YHDY"/>
    <property type="match status" value="1"/>
</dbReference>
<dbReference type="OrthoDB" id="9771188at2"/>
<dbReference type="HOGENOM" id="CLU_019602_16_1_5"/>
<evidence type="ECO:0000256" key="7">
    <source>
        <dbReference type="ARBA" id="ARBA00023136"/>
    </source>
</evidence>
<evidence type="ECO:0000256" key="8">
    <source>
        <dbReference type="RuleBase" id="RU363032"/>
    </source>
</evidence>
<dbReference type="InterPro" id="IPR043429">
    <property type="entry name" value="ArtM/GltK/GlnP/TcyL/YhdX-like"/>
</dbReference>
<keyword evidence="12" id="KW-1185">Reference proteome</keyword>
<keyword evidence="5 8" id="KW-0812">Transmembrane</keyword>
<comment type="similarity">
    <text evidence="2">Belongs to the binding-protein-dependent transport system permease family. HisMQ subfamily.</text>
</comment>
<dbReference type="Pfam" id="PF00528">
    <property type="entry name" value="BPD_transp_1"/>
    <property type="match status" value="1"/>
</dbReference>
<comment type="subcellular location">
    <subcellularLocation>
        <location evidence="1">Cell inner membrane</location>
        <topology evidence="1">Multi-pass membrane protein</topology>
    </subcellularLocation>
    <subcellularLocation>
        <location evidence="8">Cell membrane</location>
        <topology evidence="8">Multi-pass membrane protein</topology>
    </subcellularLocation>
</comment>
<keyword evidence="7 8" id="KW-0472">Membrane</keyword>
<protein>
    <submittedName>
        <fullName evidence="11">Amino acid ABC transporter inner membrane component</fullName>
    </submittedName>
</protein>
<evidence type="ECO:0000256" key="9">
    <source>
        <dbReference type="SAM" id="MobiDB-lite"/>
    </source>
</evidence>
<keyword evidence="4" id="KW-1003">Cell membrane</keyword>
<keyword evidence="11" id="KW-0614">Plasmid</keyword>
<evidence type="ECO:0000256" key="2">
    <source>
        <dbReference type="ARBA" id="ARBA00010072"/>
    </source>
</evidence>
<reference evidence="12" key="1">
    <citation type="journal article" date="2011" name="PLoS Genet.">
        <title>Azospirillum genomes reveal transition of bacteria from aquatic to terrestrial environments.</title>
        <authorList>
            <person name="Wisniewski-Dye F."/>
            <person name="Borziak K."/>
            <person name="Khalsa-Moyers G."/>
            <person name="Alexandre G."/>
            <person name="Sukharnikov L.O."/>
            <person name="Wuichet K."/>
            <person name="Hurst G.B."/>
            <person name="McDonald W.H."/>
            <person name="Robertson J.S."/>
            <person name="Barbe V."/>
            <person name="Calteau A."/>
            <person name="Rouy Z."/>
            <person name="Mangenot S."/>
            <person name="Prigent-Combaret C."/>
            <person name="Normand P."/>
            <person name="Boyer M."/>
            <person name="Siguier P."/>
            <person name="Dessaux Y."/>
            <person name="Elmerich C."/>
            <person name="Condemine G."/>
            <person name="Krishnen G."/>
            <person name="Kennedy I."/>
            <person name="Paterson A.H."/>
            <person name="Gonzalez V."/>
            <person name="Mavingui P."/>
            <person name="Zhulin I.B."/>
        </authorList>
    </citation>
    <scope>NUCLEOTIDE SEQUENCE [LARGE SCALE GENOMIC DNA]</scope>
    <source>
        <strain evidence="12">4B</strain>
    </source>
</reference>
<geneLocation type="plasmid" evidence="11 12">
    <name>AZO_p4</name>
</geneLocation>
<keyword evidence="3 8" id="KW-0813">Transport</keyword>
<dbReference type="Proteomes" id="UP000005667">
    <property type="component" value="Plasmid AZO_p4"/>
</dbReference>
<evidence type="ECO:0000256" key="5">
    <source>
        <dbReference type="ARBA" id="ARBA00022692"/>
    </source>
</evidence>
<dbReference type="PROSITE" id="PS50928">
    <property type="entry name" value="ABC_TM1"/>
    <property type="match status" value="1"/>
</dbReference>
<evidence type="ECO:0000256" key="6">
    <source>
        <dbReference type="ARBA" id="ARBA00022989"/>
    </source>
</evidence>
<evidence type="ECO:0000256" key="4">
    <source>
        <dbReference type="ARBA" id="ARBA00022475"/>
    </source>
</evidence>
<feature type="transmembrane region" description="Helical" evidence="8">
    <location>
        <begin position="364"/>
        <end position="382"/>
    </location>
</feature>
<accession>G7ZGP4</accession>